<dbReference type="AntiFam" id="ANF00269">
    <property type="entry name" value="Translation of CRISPR region"/>
</dbReference>
<evidence type="ECO:0000313" key="1">
    <source>
        <dbReference type="EMBL" id="APG46530.1"/>
    </source>
</evidence>
<keyword evidence="2" id="KW-1185">Reference proteome</keyword>
<accession>A0A1L3I329</accession>
<name>A0A1L3I329_9RHOB</name>
<dbReference type="KEGG" id="php:PhaeoP97_01103"/>
<dbReference type="AlphaFoldDB" id="A0A1L3I329"/>
<reference evidence="2" key="1">
    <citation type="submission" date="2016-07" db="EMBL/GenBank/DDBJ databases">
        <title>Phaeobacter portensis sp. nov., a tropodithietic acid producing bacterium isolated from a German harbor.</title>
        <authorList>
            <person name="Freese H.M."/>
            <person name="Bunk B."/>
            <person name="Breider S."/>
            <person name="Brinkhoff T."/>
        </authorList>
    </citation>
    <scope>NUCLEOTIDE SEQUENCE [LARGE SCALE GENOMIC DNA]</scope>
    <source>
        <strain evidence="2">P97</strain>
    </source>
</reference>
<dbReference type="EMBL" id="CP016364">
    <property type="protein sequence ID" value="APG46530.1"/>
    <property type="molecule type" value="Genomic_DNA"/>
</dbReference>
<dbReference type="RefSeq" id="WP_072504215.1">
    <property type="nucleotide sequence ID" value="NZ_CP016364.1"/>
</dbReference>
<sequence>MTTSTNRRQTLAPQAATPLTDLHVGDGAAMFSSGSLCRDASADMVEGGGTSLFSSGSAPQDDRAMISGAASGLFSSGS</sequence>
<evidence type="ECO:0000313" key="2">
    <source>
        <dbReference type="Proteomes" id="UP000183859"/>
    </source>
</evidence>
<dbReference type="OrthoDB" id="7667632at2"/>
<dbReference type="Proteomes" id="UP000183859">
    <property type="component" value="Chromosome"/>
</dbReference>
<proteinExistence type="predicted"/>
<protein>
    <submittedName>
        <fullName evidence="1">Uncharacterized protein</fullName>
    </submittedName>
</protein>
<gene>
    <name evidence="1" type="ORF">PhaeoP97_01103</name>
</gene>
<organism evidence="1 2">
    <name type="scientific">Phaeobacter porticola</name>
    <dbReference type="NCBI Taxonomy" id="1844006"/>
    <lineage>
        <taxon>Bacteria</taxon>
        <taxon>Pseudomonadati</taxon>
        <taxon>Pseudomonadota</taxon>
        <taxon>Alphaproteobacteria</taxon>
        <taxon>Rhodobacterales</taxon>
        <taxon>Roseobacteraceae</taxon>
        <taxon>Phaeobacter</taxon>
    </lineage>
</organism>